<reference evidence="1 2" key="1">
    <citation type="journal article" date="2023" name="Science">
        <title>Complex scaffold remodeling in plant triterpene biosynthesis.</title>
        <authorList>
            <person name="De La Pena R."/>
            <person name="Hodgson H."/>
            <person name="Liu J.C."/>
            <person name="Stephenson M.J."/>
            <person name="Martin A.C."/>
            <person name="Owen C."/>
            <person name="Harkess A."/>
            <person name="Leebens-Mack J."/>
            <person name="Jimenez L.E."/>
            <person name="Osbourn A."/>
            <person name="Sattely E.S."/>
        </authorList>
    </citation>
    <scope>NUCLEOTIDE SEQUENCE [LARGE SCALE GENOMIC DNA]</scope>
    <source>
        <strain evidence="2">cv. JPN11</strain>
        <tissue evidence="1">Leaf</tissue>
    </source>
</reference>
<name>A0ACC1X3K5_MELAZ</name>
<keyword evidence="2" id="KW-1185">Reference proteome</keyword>
<dbReference type="EMBL" id="CM051405">
    <property type="protein sequence ID" value="KAJ4705274.1"/>
    <property type="molecule type" value="Genomic_DNA"/>
</dbReference>
<sequence>MALSLPRIRPLLSLLHHHSLPPLLSLSRRSSSFFLSLPPPSPVLDTTITNRVFVDFSLCSSSSALTANPSAPNPTPLPPQATSLLAPTTTLSPSLSLTSNHVRFFYNFKNLSTKSSTTSSSSSAIRDFIFYNLVSRFHVELILKLWKDSWFWLVKKGSKRKENENEEILLFSAFDFVEIID</sequence>
<organism evidence="1 2">
    <name type="scientific">Melia azedarach</name>
    <name type="common">Chinaberry tree</name>
    <dbReference type="NCBI Taxonomy" id="155640"/>
    <lineage>
        <taxon>Eukaryota</taxon>
        <taxon>Viridiplantae</taxon>
        <taxon>Streptophyta</taxon>
        <taxon>Embryophyta</taxon>
        <taxon>Tracheophyta</taxon>
        <taxon>Spermatophyta</taxon>
        <taxon>Magnoliopsida</taxon>
        <taxon>eudicotyledons</taxon>
        <taxon>Gunneridae</taxon>
        <taxon>Pentapetalae</taxon>
        <taxon>rosids</taxon>
        <taxon>malvids</taxon>
        <taxon>Sapindales</taxon>
        <taxon>Meliaceae</taxon>
        <taxon>Melia</taxon>
    </lineage>
</organism>
<proteinExistence type="predicted"/>
<dbReference type="Proteomes" id="UP001164539">
    <property type="component" value="Chromosome 12"/>
</dbReference>
<accession>A0ACC1X3K5</accession>
<evidence type="ECO:0000313" key="2">
    <source>
        <dbReference type="Proteomes" id="UP001164539"/>
    </source>
</evidence>
<evidence type="ECO:0000313" key="1">
    <source>
        <dbReference type="EMBL" id="KAJ4705274.1"/>
    </source>
</evidence>
<comment type="caution">
    <text evidence="1">The sequence shown here is derived from an EMBL/GenBank/DDBJ whole genome shotgun (WGS) entry which is preliminary data.</text>
</comment>
<protein>
    <submittedName>
        <fullName evidence="1">Uncharacterized protein</fullName>
    </submittedName>
</protein>
<gene>
    <name evidence="1" type="ORF">OWV82_022072</name>
</gene>